<feature type="non-terminal residue" evidence="1">
    <location>
        <position position="132"/>
    </location>
</feature>
<proteinExistence type="predicted"/>
<protein>
    <submittedName>
        <fullName evidence="1">Uncharacterized protein</fullName>
    </submittedName>
</protein>
<evidence type="ECO:0000313" key="1">
    <source>
        <dbReference type="EMBL" id="CUS12746.1"/>
    </source>
</evidence>
<gene>
    <name evidence="1" type="ORF">GSTUAT00003169001</name>
</gene>
<organism evidence="1 2">
    <name type="scientific">Tuber aestivum</name>
    <name type="common">summer truffle</name>
    <dbReference type="NCBI Taxonomy" id="59557"/>
    <lineage>
        <taxon>Eukaryota</taxon>
        <taxon>Fungi</taxon>
        <taxon>Dikarya</taxon>
        <taxon>Ascomycota</taxon>
        <taxon>Pezizomycotina</taxon>
        <taxon>Pezizomycetes</taxon>
        <taxon>Pezizales</taxon>
        <taxon>Tuberaceae</taxon>
        <taxon>Tuber</taxon>
    </lineage>
</organism>
<dbReference type="EMBL" id="LN890985">
    <property type="protein sequence ID" value="CUS12746.1"/>
    <property type="molecule type" value="Genomic_DNA"/>
</dbReference>
<name>A0A292PYU1_9PEZI</name>
<accession>A0A292PYU1</accession>
<dbReference type="AlphaFoldDB" id="A0A292PYU1"/>
<sequence length="132" mass="14068">TKPSSAPVTTPSILTLSSCGILSIPYKGFITNGNSPGTNPVVLITASNGCRHSPSATPLLSWRSPDKIASPASWHTCGLSKVGRNGLKPNFGTPPIPEIIYFRGKEGFCIEDGSGSLDGAFYYCQVFQCFRR</sequence>
<keyword evidence="2" id="KW-1185">Reference proteome</keyword>
<evidence type="ECO:0000313" key="2">
    <source>
        <dbReference type="Proteomes" id="UP001412239"/>
    </source>
</evidence>
<dbReference type="Proteomes" id="UP001412239">
    <property type="component" value="Unassembled WGS sequence"/>
</dbReference>
<reference evidence="1" key="1">
    <citation type="submission" date="2015-10" db="EMBL/GenBank/DDBJ databases">
        <authorList>
            <person name="Regsiter A."/>
            <person name="william w."/>
        </authorList>
    </citation>
    <scope>NUCLEOTIDE SEQUENCE</scope>
    <source>
        <strain evidence="1">Montdore</strain>
    </source>
</reference>